<dbReference type="FunCoup" id="A0A2P6NQK6">
    <property type="interactions" value="278"/>
</dbReference>
<dbReference type="Proteomes" id="UP000241769">
    <property type="component" value="Unassembled WGS sequence"/>
</dbReference>
<keyword evidence="9" id="KW-0963">Cytoplasm</keyword>
<comment type="catalytic activity">
    <reaction evidence="1 9">
        <text>Thiol-dependent hydrolysis of ester, thioester, amide, peptide and isopeptide bonds formed by the C-terminal Gly of ubiquitin (a 76-residue protein attached to proteins as an intracellular targeting signal).</text>
        <dbReference type="EC" id="3.4.19.12"/>
    </reaction>
</comment>
<evidence type="ECO:0000256" key="2">
    <source>
        <dbReference type="ARBA" id="ARBA00022670"/>
    </source>
</evidence>
<dbReference type="InterPro" id="IPR000626">
    <property type="entry name" value="Ubiquitin-like_dom"/>
</dbReference>
<evidence type="ECO:0000256" key="1">
    <source>
        <dbReference type="ARBA" id="ARBA00000707"/>
    </source>
</evidence>
<dbReference type="PANTHER" id="PTHR13312:SF0">
    <property type="entry name" value="UBIQUITIN THIOESTERASE OTU1"/>
    <property type="match status" value="1"/>
</dbReference>
<dbReference type="PANTHER" id="PTHR13312">
    <property type="entry name" value="HIV-INDUCED PROTEIN-7-LIKE PROTEASE"/>
    <property type="match status" value="1"/>
</dbReference>
<dbReference type="Pfam" id="PF24560">
    <property type="entry name" value="zf-C2H2_OTU1_C"/>
    <property type="match status" value="1"/>
</dbReference>
<dbReference type="PROSITE" id="PS50053">
    <property type="entry name" value="UBIQUITIN_2"/>
    <property type="match status" value="1"/>
</dbReference>
<keyword evidence="7 9" id="KW-0788">Thiol protease</keyword>
<evidence type="ECO:0000256" key="9">
    <source>
        <dbReference type="RuleBase" id="RU367104"/>
    </source>
</evidence>
<evidence type="ECO:0000256" key="3">
    <source>
        <dbReference type="ARBA" id="ARBA00022723"/>
    </source>
</evidence>
<dbReference type="GO" id="GO:0036503">
    <property type="term" value="P:ERAD pathway"/>
    <property type="evidence" value="ECO:0007669"/>
    <property type="project" value="TreeGrafter"/>
</dbReference>
<evidence type="ECO:0000313" key="12">
    <source>
        <dbReference type="EMBL" id="PRP86231.1"/>
    </source>
</evidence>
<dbReference type="InterPro" id="IPR029071">
    <property type="entry name" value="Ubiquitin-like_domsf"/>
</dbReference>
<feature type="domain" description="OTU" evidence="11">
    <location>
        <begin position="124"/>
        <end position="247"/>
    </location>
</feature>
<dbReference type="GO" id="GO:0016579">
    <property type="term" value="P:protein deubiquitination"/>
    <property type="evidence" value="ECO:0007669"/>
    <property type="project" value="TreeGrafter"/>
</dbReference>
<dbReference type="InterPro" id="IPR003323">
    <property type="entry name" value="OTU_dom"/>
</dbReference>
<evidence type="ECO:0000259" key="10">
    <source>
        <dbReference type="PROSITE" id="PS50053"/>
    </source>
</evidence>
<dbReference type="GO" id="GO:0005829">
    <property type="term" value="C:cytosol"/>
    <property type="evidence" value="ECO:0007669"/>
    <property type="project" value="TreeGrafter"/>
</dbReference>
<dbReference type="Gene3D" id="3.90.70.80">
    <property type="match status" value="1"/>
</dbReference>
<gene>
    <name evidence="12" type="ORF">PROFUN_05747</name>
</gene>
<dbReference type="CDD" id="cd22793">
    <property type="entry name" value="OTU_plant_OTU1_2-like"/>
    <property type="match status" value="1"/>
</dbReference>
<accession>A0A2P6NQK6</accession>
<reference evidence="12 13" key="1">
    <citation type="journal article" date="2018" name="Genome Biol. Evol.">
        <title>Multiple Roots of Fruiting Body Formation in Amoebozoa.</title>
        <authorList>
            <person name="Hillmann F."/>
            <person name="Forbes G."/>
            <person name="Novohradska S."/>
            <person name="Ferling I."/>
            <person name="Riege K."/>
            <person name="Groth M."/>
            <person name="Westermann M."/>
            <person name="Marz M."/>
            <person name="Spaller T."/>
            <person name="Winckler T."/>
            <person name="Schaap P."/>
            <person name="Glockner G."/>
        </authorList>
    </citation>
    <scope>NUCLEOTIDE SEQUENCE [LARGE SCALE GENOMIC DNA]</scope>
    <source>
        <strain evidence="12 13">Jena</strain>
    </source>
</reference>
<dbReference type="EMBL" id="MDYQ01000034">
    <property type="protein sequence ID" value="PRP86231.1"/>
    <property type="molecule type" value="Genomic_DNA"/>
</dbReference>
<keyword evidence="13" id="KW-1185">Reference proteome</keyword>
<dbReference type="InParanoid" id="A0A2P6NQK6"/>
<dbReference type="GO" id="GO:0005634">
    <property type="term" value="C:nucleus"/>
    <property type="evidence" value="ECO:0007669"/>
    <property type="project" value="TreeGrafter"/>
</dbReference>
<dbReference type="Gene3D" id="3.10.20.90">
    <property type="entry name" value="Phosphatidylinositol 3-kinase Catalytic Subunit, Chain A, domain 1"/>
    <property type="match status" value="1"/>
</dbReference>
<keyword evidence="5 9" id="KW-0833">Ubl conjugation pathway</keyword>
<dbReference type="AlphaFoldDB" id="A0A2P6NQK6"/>
<dbReference type="GO" id="GO:0004843">
    <property type="term" value="F:cysteine-type deubiquitinase activity"/>
    <property type="evidence" value="ECO:0007669"/>
    <property type="project" value="UniProtKB-UniRule"/>
</dbReference>
<dbReference type="InterPro" id="IPR048857">
    <property type="entry name" value="OTU1_Ubl"/>
</dbReference>
<comment type="caution">
    <text evidence="12">The sequence shown here is derived from an EMBL/GenBank/DDBJ whole genome shotgun (WGS) entry which is preliminary data.</text>
</comment>
<dbReference type="STRING" id="1890364.A0A2P6NQK6"/>
<dbReference type="CDD" id="cd17059">
    <property type="entry name" value="Ubl_OTU1"/>
    <property type="match status" value="1"/>
</dbReference>
<dbReference type="InterPro" id="IPR038765">
    <property type="entry name" value="Papain-like_cys_pep_sf"/>
</dbReference>
<sequence>MLNLRVRSSSKGSQHVSIEPDKKFSDLQALIEQSTGIPANLQKVLTGFPPKEISCSNDTTLQAAGIQGNDTITIQVRTEPISTGTIPTSSIISTATIAPPSKSERPKRDITITDVGLTPSDGTVVRRVVDSDNSCLFNSIGYVLEGRDRKVGPRLRKIIVDTIASDPDEYNEAILGKTNTEYRNWLLKDTSWGGGIELSILADYYQCEISAFDIKTTKVYNYGEGKGYKQRVFLIYDGIHYDAMAFTFDPSFPEDMDITIFSPKDDAATNKAMKLVQEANKAREFTDTGGFSLRCGVCQTGLKGEKEALEHAKKTGHQNFQEYR</sequence>
<evidence type="ECO:0000256" key="5">
    <source>
        <dbReference type="ARBA" id="ARBA00022786"/>
    </source>
</evidence>
<organism evidence="12 13">
    <name type="scientific">Planoprotostelium fungivorum</name>
    <dbReference type="NCBI Taxonomy" id="1890364"/>
    <lineage>
        <taxon>Eukaryota</taxon>
        <taxon>Amoebozoa</taxon>
        <taxon>Evosea</taxon>
        <taxon>Variosea</taxon>
        <taxon>Cavosteliida</taxon>
        <taxon>Cavosteliaceae</taxon>
        <taxon>Planoprotostelium</taxon>
    </lineage>
</organism>
<dbReference type="GO" id="GO:0030968">
    <property type="term" value="P:endoplasmic reticulum unfolded protein response"/>
    <property type="evidence" value="ECO:0007669"/>
    <property type="project" value="TreeGrafter"/>
</dbReference>
<dbReference type="EC" id="3.4.19.12" evidence="9"/>
<dbReference type="SUPFAM" id="SSF54236">
    <property type="entry name" value="Ubiquitin-like"/>
    <property type="match status" value="1"/>
</dbReference>
<protein>
    <recommendedName>
        <fullName evidence="9">Ubiquitin thioesterase OTU</fullName>
        <ecNumber evidence="9">3.4.19.12</ecNumber>
    </recommendedName>
</protein>
<evidence type="ECO:0000256" key="4">
    <source>
        <dbReference type="ARBA" id="ARBA00022771"/>
    </source>
</evidence>
<dbReference type="OrthoDB" id="65596at2759"/>
<keyword evidence="8" id="KW-0862">Zinc</keyword>
<dbReference type="Pfam" id="PF02338">
    <property type="entry name" value="OTU"/>
    <property type="match status" value="1"/>
</dbReference>
<keyword evidence="2" id="KW-0645">Protease</keyword>
<dbReference type="SUPFAM" id="SSF54001">
    <property type="entry name" value="Cysteine proteinases"/>
    <property type="match status" value="1"/>
</dbReference>
<name>A0A2P6NQK6_9EUKA</name>
<evidence type="ECO:0000256" key="8">
    <source>
        <dbReference type="ARBA" id="ARBA00022833"/>
    </source>
</evidence>
<comment type="subcellular location">
    <subcellularLocation>
        <location evidence="9">Cytoplasm</location>
    </subcellularLocation>
</comment>
<comment type="function">
    <text evidence="9">Hydrolase that can remove conjugated ubiquitin from proteins and may therefore play an important regulatory role at the level of protein turnover by preventing degradation.</text>
</comment>
<keyword evidence="6 9" id="KW-0378">Hydrolase</keyword>
<evidence type="ECO:0000256" key="6">
    <source>
        <dbReference type="ARBA" id="ARBA00022801"/>
    </source>
</evidence>
<evidence type="ECO:0000259" key="11">
    <source>
        <dbReference type="PROSITE" id="PS50802"/>
    </source>
</evidence>
<evidence type="ECO:0000313" key="13">
    <source>
        <dbReference type="Proteomes" id="UP000241769"/>
    </source>
</evidence>
<dbReference type="InterPro" id="IPR057766">
    <property type="entry name" value="Znf-C2H2_OTU1-like_C"/>
</dbReference>
<dbReference type="PROSITE" id="PS50802">
    <property type="entry name" value="OTU"/>
    <property type="match status" value="1"/>
</dbReference>
<keyword evidence="3" id="KW-0479">Metal-binding</keyword>
<evidence type="ECO:0000256" key="7">
    <source>
        <dbReference type="ARBA" id="ARBA00022807"/>
    </source>
</evidence>
<dbReference type="Pfam" id="PF21403">
    <property type="entry name" value="OTU1_UBXL"/>
    <property type="match status" value="1"/>
</dbReference>
<keyword evidence="4" id="KW-0863">Zinc-finger</keyword>
<feature type="domain" description="Ubiquitin-like" evidence="10">
    <location>
        <begin position="2"/>
        <end position="77"/>
    </location>
</feature>
<proteinExistence type="predicted"/>
<dbReference type="GO" id="GO:0008270">
    <property type="term" value="F:zinc ion binding"/>
    <property type="evidence" value="ECO:0007669"/>
    <property type="project" value="UniProtKB-KW"/>
</dbReference>